<accession>A0A1Y2EGJ9</accession>
<feature type="non-terminal residue" evidence="2">
    <location>
        <position position="1"/>
    </location>
</feature>
<proteinExistence type="predicted"/>
<keyword evidence="3" id="KW-1185">Reference proteome</keyword>
<dbReference type="EMBL" id="MCOG01000042">
    <property type="protein sequence ID" value="ORY70703.1"/>
    <property type="molecule type" value="Genomic_DNA"/>
</dbReference>
<reference evidence="2 3" key="1">
    <citation type="submission" date="2016-08" db="EMBL/GenBank/DDBJ databases">
        <title>A Parts List for Fungal Cellulosomes Revealed by Comparative Genomics.</title>
        <authorList>
            <consortium name="DOE Joint Genome Institute"/>
            <person name="Haitjema C.H."/>
            <person name="Gilmore S.P."/>
            <person name="Henske J.K."/>
            <person name="Solomon K.V."/>
            <person name="De Groot R."/>
            <person name="Kuo A."/>
            <person name="Mondo S.J."/>
            <person name="Salamov A.A."/>
            <person name="Labutti K."/>
            <person name="Zhao Z."/>
            <person name="Chiniquy J."/>
            <person name="Barry K."/>
            <person name="Brewer H.M."/>
            <person name="Purvine S.O."/>
            <person name="Wright A.T."/>
            <person name="Boxma B."/>
            <person name="Van Alen T."/>
            <person name="Hackstein J.H."/>
            <person name="Baker S.E."/>
            <person name="Grigoriev I.V."/>
            <person name="O'Malley M.A."/>
        </authorList>
    </citation>
    <scope>NUCLEOTIDE SEQUENCE [LARGE SCALE GENOMIC DNA]</scope>
    <source>
        <strain evidence="2 3">G1</strain>
    </source>
</reference>
<dbReference type="OrthoDB" id="548474at2759"/>
<evidence type="ECO:0000313" key="3">
    <source>
        <dbReference type="Proteomes" id="UP000193920"/>
    </source>
</evidence>
<protein>
    <submittedName>
        <fullName evidence="2">Uncharacterized protein</fullName>
    </submittedName>
</protein>
<dbReference type="Proteomes" id="UP000193920">
    <property type="component" value="Unassembled WGS sequence"/>
</dbReference>
<evidence type="ECO:0000256" key="1">
    <source>
        <dbReference type="SAM" id="MobiDB-lite"/>
    </source>
</evidence>
<gene>
    <name evidence="2" type="ORF">LY90DRAFT_700154</name>
</gene>
<feature type="compositionally biased region" description="Polar residues" evidence="1">
    <location>
        <begin position="1"/>
        <end position="23"/>
    </location>
</feature>
<name>A0A1Y2EGJ9_9FUNG</name>
<dbReference type="AlphaFoldDB" id="A0A1Y2EGJ9"/>
<comment type="caution">
    <text evidence="2">The sequence shown here is derived from an EMBL/GenBank/DDBJ whole genome shotgun (WGS) entry which is preliminary data.</text>
</comment>
<sequence length="73" mass="8212">IIKFNNTSTPKNKLNNSTNSNGSKGAPLRFHAVLREQGDNDPDFVLAITENEQVIAKYKKIVNNLKERLMLSL</sequence>
<organism evidence="2 3">
    <name type="scientific">Neocallimastix californiae</name>
    <dbReference type="NCBI Taxonomy" id="1754190"/>
    <lineage>
        <taxon>Eukaryota</taxon>
        <taxon>Fungi</taxon>
        <taxon>Fungi incertae sedis</taxon>
        <taxon>Chytridiomycota</taxon>
        <taxon>Chytridiomycota incertae sedis</taxon>
        <taxon>Neocallimastigomycetes</taxon>
        <taxon>Neocallimastigales</taxon>
        <taxon>Neocallimastigaceae</taxon>
        <taxon>Neocallimastix</taxon>
    </lineage>
</organism>
<evidence type="ECO:0000313" key="2">
    <source>
        <dbReference type="EMBL" id="ORY70703.1"/>
    </source>
</evidence>
<feature type="region of interest" description="Disordered" evidence="1">
    <location>
        <begin position="1"/>
        <end position="26"/>
    </location>
</feature>